<accession>A0A0M3AXR6</accession>
<feature type="domain" description="HTH araC/xylS-type" evidence="4">
    <location>
        <begin position="187"/>
        <end position="286"/>
    </location>
</feature>
<evidence type="ECO:0000256" key="1">
    <source>
        <dbReference type="ARBA" id="ARBA00023015"/>
    </source>
</evidence>
<dbReference type="GO" id="GO:0003700">
    <property type="term" value="F:DNA-binding transcription factor activity"/>
    <property type="evidence" value="ECO:0007669"/>
    <property type="project" value="InterPro"/>
</dbReference>
<keyword evidence="2" id="KW-0238">DNA-binding</keyword>
<protein>
    <recommendedName>
        <fullName evidence="4">HTH araC/xylS-type domain-containing protein</fullName>
    </recommendedName>
</protein>
<dbReference type="STRING" id="56193.YP76_03235"/>
<evidence type="ECO:0000256" key="2">
    <source>
        <dbReference type="ARBA" id="ARBA00023125"/>
    </source>
</evidence>
<gene>
    <name evidence="5" type="ORF">YP76_03235</name>
</gene>
<keyword evidence="6" id="KW-1185">Reference proteome</keyword>
<dbReference type="AlphaFoldDB" id="A0A0M3AXR6"/>
<dbReference type="SUPFAM" id="SSF46689">
    <property type="entry name" value="Homeodomain-like"/>
    <property type="match status" value="2"/>
</dbReference>
<dbReference type="PANTHER" id="PTHR46796:SF6">
    <property type="entry name" value="ARAC SUBFAMILY"/>
    <property type="match status" value="1"/>
</dbReference>
<dbReference type="InterPro" id="IPR018060">
    <property type="entry name" value="HTH_AraC"/>
</dbReference>
<dbReference type="RefSeq" id="WP_046762139.1">
    <property type="nucleotide sequence ID" value="NZ_LBIC01000001.1"/>
</dbReference>
<reference evidence="5 6" key="1">
    <citation type="submission" date="2015-04" db="EMBL/GenBank/DDBJ databases">
        <title>Genome sequence of aromatic hydrocarbons-degrading Sphingobium chungbukense DJ77.</title>
        <authorList>
            <person name="Kim Y.-C."/>
            <person name="Chae J.-C."/>
        </authorList>
    </citation>
    <scope>NUCLEOTIDE SEQUENCE [LARGE SCALE GENOMIC DNA]</scope>
    <source>
        <strain evidence="5 6">DJ77</strain>
    </source>
</reference>
<dbReference type="PANTHER" id="PTHR46796">
    <property type="entry name" value="HTH-TYPE TRANSCRIPTIONAL ACTIVATOR RHAS-RELATED"/>
    <property type="match status" value="1"/>
</dbReference>
<evidence type="ECO:0000256" key="3">
    <source>
        <dbReference type="ARBA" id="ARBA00023163"/>
    </source>
</evidence>
<dbReference type="Pfam" id="PF12833">
    <property type="entry name" value="HTH_18"/>
    <property type="match status" value="1"/>
</dbReference>
<keyword evidence="3" id="KW-0804">Transcription</keyword>
<evidence type="ECO:0000313" key="5">
    <source>
        <dbReference type="EMBL" id="KKW93696.1"/>
    </source>
</evidence>
<sequence length="288" mass="32363">MSSLDTLQFDYASSDEAHVERHPLRWPGFQIEMIEIHSDEPYGFHAEGDWHYLALHDLTLQDGELLIDGLPRLHQTDLRDTLTFAPRGCTIHGWSKPTARKNSFTALYFDPLQLRDDLGERYATHDLGPFAYARDPALAATMRKLRDVAVTSIVDGLYAEILCLSAALEIFGVSVQGEGKLSRRQLQAVYDFVEANLAERINLDDLAKLAGLSRSHFSRTFTATTGVGPHQFVRQRQLARARSLLAEQRDLPIDTIAKAVGFGSANVFRRAFQQAHGASPQVYRRDKL</sequence>
<dbReference type="InterPro" id="IPR050204">
    <property type="entry name" value="AraC_XylS_family_regulators"/>
</dbReference>
<dbReference type="InterPro" id="IPR009057">
    <property type="entry name" value="Homeodomain-like_sf"/>
</dbReference>
<dbReference type="PROSITE" id="PS01124">
    <property type="entry name" value="HTH_ARAC_FAMILY_2"/>
    <property type="match status" value="1"/>
</dbReference>
<dbReference type="Proteomes" id="UP000033874">
    <property type="component" value="Unassembled WGS sequence"/>
</dbReference>
<keyword evidence="1" id="KW-0805">Transcription regulation</keyword>
<name>A0A0M3AXR6_9SPHN</name>
<comment type="caution">
    <text evidence="5">The sequence shown here is derived from an EMBL/GenBank/DDBJ whole genome shotgun (WGS) entry which is preliminary data.</text>
</comment>
<dbReference type="PATRIC" id="fig|56193.3.peg.661"/>
<organism evidence="5 6">
    <name type="scientific">Sphingobium chungbukense</name>
    <dbReference type="NCBI Taxonomy" id="56193"/>
    <lineage>
        <taxon>Bacteria</taxon>
        <taxon>Pseudomonadati</taxon>
        <taxon>Pseudomonadota</taxon>
        <taxon>Alphaproteobacteria</taxon>
        <taxon>Sphingomonadales</taxon>
        <taxon>Sphingomonadaceae</taxon>
        <taxon>Sphingobium</taxon>
    </lineage>
</organism>
<dbReference type="GO" id="GO:0043565">
    <property type="term" value="F:sequence-specific DNA binding"/>
    <property type="evidence" value="ECO:0007669"/>
    <property type="project" value="InterPro"/>
</dbReference>
<dbReference type="Gene3D" id="1.10.10.60">
    <property type="entry name" value="Homeodomain-like"/>
    <property type="match status" value="2"/>
</dbReference>
<evidence type="ECO:0000259" key="4">
    <source>
        <dbReference type="PROSITE" id="PS01124"/>
    </source>
</evidence>
<dbReference type="EMBL" id="LBIC01000001">
    <property type="protein sequence ID" value="KKW93696.1"/>
    <property type="molecule type" value="Genomic_DNA"/>
</dbReference>
<proteinExistence type="predicted"/>
<dbReference type="SMART" id="SM00342">
    <property type="entry name" value="HTH_ARAC"/>
    <property type="match status" value="1"/>
</dbReference>
<evidence type="ECO:0000313" key="6">
    <source>
        <dbReference type="Proteomes" id="UP000033874"/>
    </source>
</evidence>